<name>A0A1F6GEQ5_9PROT</name>
<evidence type="ECO:0000313" key="5">
    <source>
        <dbReference type="Proteomes" id="UP000178449"/>
    </source>
</evidence>
<dbReference type="PROSITE" id="PS50110">
    <property type="entry name" value="RESPONSE_REGULATORY"/>
    <property type="match status" value="1"/>
</dbReference>
<dbReference type="STRING" id="1817772.A2527_03265"/>
<dbReference type="Gene3D" id="3.40.50.2300">
    <property type="match status" value="1"/>
</dbReference>
<dbReference type="SMART" id="SM00448">
    <property type="entry name" value="REC"/>
    <property type="match status" value="1"/>
</dbReference>
<organism evidence="4 5">
    <name type="scientific">Candidatus Lambdaproteobacteria bacterium RIFOXYD2_FULL_50_16</name>
    <dbReference type="NCBI Taxonomy" id="1817772"/>
    <lineage>
        <taxon>Bacteria</taxon>
        <taxon>Pseudomonadati</taxon>
        <taxon>Pseudomonadota</taxon>
        <taxon>Candidatus Lambdaproteobacteria</taxon>
    </lineage>
</organism>
<feature type="domain" description="Response regulatory" evidence="3">
    <location>
        <begin position="8"/>
        <end position="126"/>
    </location>
</feature>
<dbReference type="AlphaFoldDB" id="A0A1F6GEQ5"/>
<dbReference type="GO" id="GO:0000160">
    <property type="term" value="P:phosphorelay signal transduction system"/>
    <property type="evidence" value="ECO:0007669"/>
    <property type="project" value="InterPro"/>
</dbReference>
<accession>A0A1F6GEQ5</accession>
<feature type="modified residue" description="4-aspartylphosphate" evidence="2">
    <location>
        <position position="59"/>
    </location>
</feature>
<evidence type="ECO:0000313" key="4">
    <source>
        <dbReference type="EMBL" id="OGG96591.1"/>
    </source>
</evidence>
<dbReference type="PANTHER" id="PTHR44591">
    <property type="entry name" value="STRESS RESPONSE REGULATOR PROTEIN 1"/>
    <property type="match status" value="1"/>
</dbReference>
<evidence type="ECO:0000256" key="1">
    <source>
        <dbReference type="ARBA" id="ARBA00022553"/>
    </source>
</evidence>
<dbReference type="Proteomes" id="UP000178449">
    <property type="component" value="Unassembled WGS sequence"/>
</dbReference>
<gene>
    <name evidence="4" type="ORF">A2527_03265</name>
</gene>
<dbReference type="PANTHER" id="PTHR44591:SF3">
    <property type="entry name" value="RESPONSE REGULATORY DOMAIN-CONTAINING PROTEIN"/>
    <property type="match status" value="1"/>
</dbReference>
<dbReference type="EMBL" id="MFNE01000010">
    <property type="protein sequence ID" value="OGG96591.1"/>
    <property type="molecule type" value="Genomic_DNA"/>
</dbReference>
<dbReference type="SUPFAM" id="SSF52172">
    <property type="entry name" value="CheY-like"/>
    <property type="match status" value="1"/>
</dbReference>
<dbReference type="Pfam" id="PF00072">
    <property type="entry name" value="Response_reg"/>
    <property type="match status" value="1"/>
</dbReference>
<dbReference type="InterPro" id="IPR001789">
    <property type="entry name" value="Sig_transdc_resp-reg_receiver"/>
</dbReference>
<keyword evidence="1 2" id="KW-0597">Phosphoprotein</keyword>
<reference evidence="4 5" key="1">
    <citation type="journal article" date="2016" name="Nat. Commun.">
        <title>Thousands of microbial genomes shed light on interconnected biogeochemical processes in an aquifer system.</title>
        <authorList>
            <person name="Anantharaman K."/>
            <person name="Brown C.T."/>
            <person name="Hug L.A."/>
            <person name="Sharon I."/>
            <person name="Castelle C.J."/>
            <person name="Probst A.J."/>
            <person name="Thomas B.C."/>
            <person name="Singh A."/>
            <person name="Wilkins M.J."/>
            <person name="Karaoz U."/>
            <person name="Brodie E.L."/>
            <person name="Williams K.H."/>
            <person name="Hubbard S.S."/>
            <person name="Banfield J.F."/>
        </authorList>
    </citation>
    <scope>NUCLEOTIDE SEQUENCE [LARGE SCALE GENOMIC DNA]</scope>
</reference>
<sequence length="433" mass="48924">MDTTSAYWILIVEDEPREVVFLETCLRSGGYRTLTATDGEKALSLLHTFNGEIGLILSDWMMPVLDGMALLKQIKREKRLAKIPFIVLTAKETESELITGLKAGAFHYLHKPCSNELLLTTVELALAAYENERFSHKESSSKISAVIDYAKKTLLTEHHRAELDHIYQTAVLDFFEKGGQCVDYSSMLELLMAVIKKLHFNSAASEEGGLGGSLRCSLLLSGEMHVDRSDRGLQSTLDHLILVQTLQERVVLRKGSYTAIPSRLGKVAVLVRNSPTDDLELRQAVEVVYALLNQFELRLIEFESRLSLSLKNQQIESIIENSTQRLKLIREAYRQVKGIQVQNLKEMKNEILPLLNELPLDKKERISELLDETIARSNQFFKEDLLSDMSFLETVENLSSIYAKAEAENRVNPGQLSDGARLKINKLLSPFDQ</sequence>
<dbReference type="CDD" id="cd17574">
    <property type="entry name" value="REC_OmpR"/>
    <property type="match status" value="1"/>
</dbReference>
<comment type="caution">
    <text evidence="4">The sequence shown here is derived from an EMBL/GenBank/DDBJ whole genome shotgun (WGS) entry which is preliminary data.</text>
</comment>
<dbReference type="InterPro" id="IPR050595">
    <property type="entry name" value="Bact_response_regulator"/>
</dbReference>
<protein>
    <recommendedName>
        <fullName evidence="3">Response regulatory domain-containing protein</fullName>
    </recommendedName>
</protein>
<evidence type="ECO:0000256" key="2">
    <source>
        <dbReference type="PROSITE-ProRule" id="PRU00169"/>
    </source>
</evidence>
<dbReference type="InterPro" id="IPR011006">
    <property type="entry name" value="CheY-like_superfamily"/>
</dbReference>
<evidence type="ECO:0000259" key="3">
    <source>
        <dbReference type="PROSITE" id="PS50110"/>
    </source>
</evidence>
<proteinExistence type="predicted"/>